<dbReference type="Gene3D" id="3.40.1050.10">
    <property type="entry name" value="Carbonic anhydrase"/>
    <property type="match status" value="1"/>
</dbReference>
<reference evidence="6 7" key="1">
    <citation type="journal article" date="2016" name="Nat. Commun.">
        <title>Ectomycorrhizal ecology is imprinted in the genome of the dominant symbiotic fungus Cenococcum geophilum.</title>
        <authorList>
            <consortium name="DOE Joint Genome Institute"/>
            <person name="Peter M."/>
            <person name="Kohler A."/>
            <person name="Ohm R.A."/>
            <person name="Kuo A."/>
            <person name="Krutzmann J."/>
            <person name="Morin E."/>
            <person name="Arend M."/>
            <person name="Barry K.W."/>
            <person name="Binder M."/>
            <person name="Choi C."/>
            <person name="Clum A."/>
            <person name="Copeland A."/>
            <person name="Grisel N."/>
            <person name="Haridas S."/>
            <person name="Kipfer T."/>
            <person name="LaButti K."/>
            <person name="Lindquist E."/>
            <person name="Lipzen A."/>
            <person name="Maire R."/>
            <person name="Meier B."/>
            <person name="Mihaltcheva S."/>
            <person name="Molinier V."/>
            <person name="Murat C."/>
            <person name="Poggeler S."/>
            <person name="Quandt C.A."/>
            <person name="Sperisen C."/>
            <person name="Tritt A."/>
            <person name="Tisserant E."/>
            <person name="Crous P.W."/>
            <person name="Henrissat B."/>
            <person name="Nehls U."/>
            <person name="Egli S."/>
            <person name="Spatafora J.W."/>
            <person name="Grigoriev I.V."/>
            <person name="Martin F.M."/>
        </authorList>
    </citation>
    <scope>NUCLEOTIDE SEQUENCE [LARGE SCALE GENOMIC DNA]</scope>
    <source>
        <strain evidence="6 7">CBS 207.34</strain>
    </source>
</reference>
<dbReference type="Proteomes" id="UP000250140">
    <property type="component" value="Unassembled WGS sequence"/>
</dbReference>
<dbReference type="AlphaFoldDB" id="A0A8E2JN62"/>
<comment type="similarity">
    <text evidence="1 5">Belongs to the beta-class carbonic anhydrase family.</text>
</comment>
<proteinExistence type="inferred from homology"/>
<keyword evidence="7" id="KW-1185">Reference proteome</keyword>
<feature type="binding site" evidence="4">
    <location>
        <position position="120"/>
    </location>
    <ligand>
        <name>Zn(2+)</name>
        <dbReference type="ChEBI" id="CHEBI:29105"/>
    </ligand>
</feature>
<dbReference type="SMART" id="SM00947">
    <property type="entry name" value="Pro_CA"/>
    <property type="match status" value="1"/>
</dbReference>
<protein>
    <recommendedName>
        <fullName evidence="5">Carbonic anhydrase</fullName>
        <ecNumber evidence="5">4.2.1.1</ecNumber>
    </recommendedName>
    <alternativeName>
        <fullName evidence="5">Carbonate dehydratase</fullName>
    </alternativeName>
</protein>
<evidence type="ECO:0000256" key="5">
    <source>
        <dbReference type="RuleBase" id="RU003956"/>
    </source>
</evidence>
<sequence>MAEKVTVETLLQRNRYTLSNAPKLNIESPNPRKREYAISHQPLPLLAELKAMGLPAPRKDRILVITCADHRSVPEDFLRLQTRDAVLVMRNVCGHVEPILTGILALDYFVKFSDILIIHHTDCGASHFKEADIRAELKARAPGHAEVDTMEFGAINDIEQSVRDDIRVLRISPFIKKELAERTVGFVYNLKTGLLYPVED</sequence>
<keyword evidence="2 4" id="KW-0479">Metal-binding</keyword>
<comment type="catalytic activity">
    <reaction evidence="5">
        <text>hydrogencarbonate + H(+) = CO2 + H2O</text>
        <dbReference type="Rhea" id="RHEA:10748"/>
        <dbReference type="ChEBI" id="CHEBI:15377"/>
        <dbReference type="ChEBI" id="CHEBI:15378"/>
        <dbReference type="ChEBI" id="CHEBI:16526"/>
        <dbReference type="ChEBI" id="CHEBI:17544"/>
        <dbReference type="EC" id="4.2.1.1"/>
    </reaction>
</comment>
<gene>
    <name evidence="6" type="ORF">AOQ84DRAFT_421415</name>
</gene>
<organism evidence="6 7">
    <name type="scientific">Glonium stellatum</name>
    <dbReference type="NCBI Taxonomy" id="574774"/>
    <lineage>
        <taxon>Eukaryota</taxon>
        <taxon>Fungi</taxon>
        <taxon>Dikarya</taxon>
        <taxon>Ascomycota</taxon>
        <taxon>Pezizomycotina</taxon>
        <taxon>Dothideomycetes</taxon>
        <taxon>Pleosporomycetidae</taxon>
        <taxon>Gloniales</taxon>
        <taxon>Gloniaceae</taxon>
        <taxon>Glonium</taxon>
    </lineage>
</organism>
<dbReference type="SUPFAM" id="SSF53056">
    <property type="entry name" value="beta-carbonic anhydrase, cab"/>
    <property type="match status" value="1"/>
</dbReference>
<dbReference type="EC" id="4.2.1.1" evidence="5"/>
<feature type="binding site" evidence="4">
    <location>
        <position position="123"/>
    </location>
    <ligand>
        <name>Zn(2+)</name>
        <dbReference type="ChEBI" id="CHEBI:29105"/>
    </ligand>
</feature>
<dbReference type="GO" id="GO:0004089">
    <property type="term" value="F:carbonate dehydratase activity"/>
    <property type="evidence" value="ECO:0007669"/>
    <property type="project" value="UniProtKB-UniRule"/>
</dbReference>
<dbReference type="PANTHER" id="PTHR43175:SF3">
    <property type="entry name" value="CARBON DISULFIDE HYDROLASE"/>
    <property type="match status" value="1"/>
</dbReference>
<dbReference type="InterPro" id="IPR001765">
    <property type="entry name" value="Carbonic_anhydrase"/>
</dbReference>
<feature type="binding site" evidence="4">
    <location>
        <position position="69"/>
    </location>
    <ligand>
        <name>Zn(2+)</name>
        <dbReference type="ChEBI" id="CHEBI:29105"/>
    </ligand>
</feature>
<comment type="function">
    <text evidence="5">Reversible hydration of carbon dioxide.</text>
</comment>
<evidence type="ECO:0000313" key="7">
    <source>
        <dbReference type="Proteomes" id="UP000250140"/>
    </source>
</evidence>
<keyword evidence="5" id="KW-0456">Lyase</keyword>
<accession>A0A8E2JN62</accession>
<evidence type="ECO:0000256" key="1">
    <source>
        <dbReference type="ARBA" id="ARBA00006217"/>
    </source>
</evidence>
<dbReference type="EMBL" id="KV750863">
    <property type="protein sequence ID" value="OCL02869.1"/>
    <property type="molecule type" value="Genomic_DNA"/>
</dbReference>
<dbReference type="PANTHER" id="PTHR43175">
    <property type="entry name" value="CARBONIC ANHYDRASE"/>
    <property type="match status" value="1"/>
</dbReference>
<dbReference type="Pfam" id="PF00484">
    <property type="entry name" value="Pro_CA"/>
    <property type="match status" value="1"/>
</dbReference>
<dbReference type="InterPro" id="IPR036874">
    <property type="entry name" value="Carbonic_anhydrase_sf"/>
</dbReference>
<feature type="binding site" evidence="4">
    <location>
        <position position="67"/>
    </location>
    <ligand>
        <name>Zn(2+)</name>
        <dbReference type="ChEBI" id="CHEBI:29105"/>
    </ligand>
</feature>
<dbReference type="GO" id="GO:0008270">
    <property type="term" value="F:zinc ion binding"/>
    <property type="evidence" value="ECO:0007669"/>
    <property type="project" value="UniProtKB-UniRule"/>
</dbReference>
<dbReference type="OrthoDB" id="10248475at2759"/>
<evidence type="ECO:0000256" key="3">
    <source>
        <dbReference type="ARBA" id="ARBA00022833"/>
    </source>
</evidence>
<evidence type="ECO:0000256" key="2">
    <source>
        <dbReference type="ARBA" id="ARBA00022723"/>
    </source>
</evidence>
<evidence type="ECO:0000256" key="4">
    <source>
        <dbReference type="PIRSR" id="PIRSR601765-1"/>
    </source>
</evidence>
<name>A0A8E2JN62_9PEZI</name>
<comment type="cofactor">
    <cofactor evidence="4">
        <name>Zn(2+)</name>
        <dbReference type="ChEBI" id="CHEBI:29105"/>
    </cofactor>
    <text evidence="4">Binds 1 zinc ion per subunit.</text>
</comment>
<keyword evidence="3 4" id="KW-0862">Zinc</keyword>
<evidence type="ECO:0000313" key="6">
    <source>
        <dbReference type="EMBL" id="OCL02869.1"/>
    </source>
</evidence>